<dbReference type="EMBL" id="UIDG01000621">
    <property type="protein sequence ID" value="SUS08438.1"/>
    <property type="molecule type" value="Genomic_DNA"/>
</dbReference>
<accession>A0A380TJV3</accession>
<organism evidence="2">
    <name type="scientific">metagenome</name>
    <dbReference type="NCBI Taxonomy" id="256318"/>
    <lineage>
        <taxon>unclassified sequences</taxon>
        <taxon>metagenomes</taxon>
    </lineage>
</organism>
<keyword evidence="1" id="KW-0472">Membrane</keyword>
<keyword evidence="1" id="KW-1133">Transmembrane helix</keyword>
<dbReference type="Pfam" id="PF05656">
    <property type="entry name" value="DUF805"/>
    <property type="match status" value="1"/>
</dbReference>
<dbReference type="PANTHER" id="PTHR34980">
    <property type="entry name" value="INNER MEMBRANE PROTEIN-RELATED-RELATED"/>
    <property type="match status" value="1"/>
</dbReference>
<dbReference type="PANTHER" id="PTHR34980:SF3">
    <property type="entry name" value="BLR8105 PROTEIN"/>
    <property type="match status" value="1"/>
</dbReference>
<sequence length="143" mass="15293">MDWKFIFLSFQGRLNRKPYWIGTIALLSLVVIGVFGAMFLGGGGGGVTAIGVIYLLLLWPTLAIGVKRLHDRNKSAWWLVVFYVVPTLLNVWGEGGDGEGVGAMIFGLASLAISIWALVELGFLRGTVGANRYGPDPLASPAG</sequence>
<feature type="transmembrane region" description="Helical" evidence="1">
    <location>
        <begin position="105"/>
        <end position="124"/>
    </location>
</feature>
<evidence type="ECO:0000256" key="1">
    <source>
        <dbReference type="SAM" id="Phobius"/>
    </source>
</evidence>
<feature type="transmembrane region" description="Helical" evidence="1">
    <location>
        <begin position="76"/>
        <end position="93"/>
    </location>
</feature>
<feature type="transmembrane region" description="Helical" evidence="1">
    <location>
        <begin position="46"/>
        <end position="64"/>
    </location>
</feature>
<reference evidence="2" key="1">
    <citation type="submission" date="2018-07" db="EMBL/GenBank/DDBJ databases">
        <authorList>
            <person name="Quirk P.G."/>
            <person name="Krulwich T.A."/>
        </authorList>
    </citation>
    <scope>NUCLEOTIDE SEQUENCE</scope>
</reference>
<name>A0A380TJV3_9ZZZZ</name>
<dbReference type="InterPro" id="IPR008523">
    <property type="entry name" value="DUF805"/>
</dbReference>
<proteinExistence type="predicted"/>
<evidence type="ECO:0008006" key="3">
    <source>
        <dbReference type="Google" id="ProtNLM"/>
    </source>
</evidence>
<protein>
    <recommendedName>
        <fullName evidence="3">DUF805 domain-containing protein</fullName>
    </recommendedName>
</protein>
<keyword evidence="1" id="KW-0812">Transmembrane</keyword>
<feature type="transmembrane region" description="Helical" evidence="1">
    <location>
        <begin position="20"/>
        <end position="40"/>
    </location>
</feature>
<gene>
    <name evidence="2" type="ORF">DF3PB_680009</name>
</gene>
<dbReference type="GO" id="GO:0005886">
    <property type="term" value="C:plasma membrane"/>
    <property type="evidence" value="ECO:0007669"/>
    <property type="project" value="TreeGrafter"/>
</dbReference>
<dbReference type="AlphaFoldDB" id="A0A380TJV3"/>
<evidence type="ECO:0000313" key="2">
    <source>
        <dbReference type="EMBL" id="SUS08438.1"/>
    </source>
</evidence>